<dbReference type="KEGG" id="pyt:PKF023_03560"/>
<dbReference type="InterPro" id="IPR006342">
    <property type="entry name" value="FkbM_mtfrase"/>
</dbReference>
<accession>A0A9C7C9P2</accession>
<reference evidence="2" key="1">
    <citation type="submission" date="2022-11" db="EMBL/GenBank/DDBJ databases">
        <title>Complete Genome Sequences of three Polynucleobacter sp. Subcluster PnecC Strains KF022, KF023, and KF032 Isolated from a Shallow Eutrophic Lake in Japan.</title>
        <authorList>
            <person name="Ogata Y."/>
            <person name="Watanabe K."/>
            <person name="Takemine S."/>
            <person name="Shindo C."/>
            <person name="Kurokawa R."/>
            <person name="Suda W."/>
        </authorList>
    </citation>
    <scope>NUCLEOTIDE SEQUENCE</scope>
    <source>
        <strain evidence="2">KF023</strain>
    </source>
</reference>
<evidence type="ECO:0000313" key="2">
    <source>
        <dbReference type="EMBL" id="BDT76553.1"/>
    </source>
</evidence>
<dbReference type="InterPro" id="IPR029063">
    <property type="entry name" value="SAM-dependent_MTases_sf"/>
</dbReference>
<proteinExistence type="predicted"/>
<feature type="domain" description="Methyltransferase FkbM" evidence="1">
    <location>
        <begin position="88"/>
        <end position="231"/>
    </location>
</feature>
<dbReference type="Proteomes" id="UP001211097">
    <property type="component" value="Chromosome"/>
</dbReference>
<dbReference type="RefSeq" id="WP_281742931.1">
    <property type="nucleotide sequence ID" value="NZ_AP026973.1"/>
</dbReference>
<dbReference type="SUPFAM" id="SSF53335">
    <property type="entry name" value="S-adenosyl-L-methionine-dependent methyltransferases"/>
    <property type="match status" value="1"/>
</dbReference>
<sequence length="270" mass="30349">MVDALTLKNLLRKCRGALRIGKKDSTSQLINLINEDYLLGSNELLRLGTKYGGWLLPKNVSLDQNSVCYLAGAGEDISFDCDLAEKFECKVLIIDPTPRAIAHFQHLSNAVNKGEKFPINGSRELFYKIDQNKFSKIQFLPYGLAGEDVEMKFFMPKDPSHVSCSTLNLQQTNAWFTAQCFRLLTLMHDQGDHSIDLLKMDIEGGEYAVIDNFVVEGPLPSLLLIEFDEAHTPLDDGALSRIQNRIESLQKVGMRCIAVEGCNMTFQRQI</sequence>
<organism evidence="2">
    <name type="scientific">Polynucleobacter yangtzensis</name>
    <dbReference type="NCBI Taxonomy" id="1743159"/>
    <lineage>
        <taxon>Bacteria</taxon>
        <taxon>Pseudomonadati</taxon>
        <taxon>Pseudomonadota</taxon>
        <taxon>Betaproteobacteria</taxon>
        <taxon>Burkholderiales</taxon>
        <taxon>Burkholderiaceae</taxon>
        <taxon>Polynucleobacter</taxon>
    </lineage>
</organism>
<dbReference type="EMBL" id="AP026973">
    <property type="protein sequence ID" value="BDT76553.1"/>
    <property type="molecule type" value="Genomic_DNA"/>
</dbReference>
<dbReference type="Gene3D" id="3.40.50.150">
    <property type="entry name" value="Vaccinia Virus protein VP39"/>
    <property type="match status" value="1"/>
</dbReference>
<dbReference type="Pfam" id="PF05050">
    <property type="entry name" value="Methyltransf_21"/>
    <property type="match status" value="1"/>
</dbReference>
<evidence type="ECO:0000259" key="1">
    <source>
        <dbReference type="Pfam" id="PF05050"/>
    </source>
</evidence>
<name>A0A9C7C9P2_9BURK</name>
<protein>
    <recommendedName>
        <fullName evidence="1">Methyltransferase FkbM domain-containing protein</fullName>
    </recommendedName>
</protein>
<gene>
    <name evidence="2" type="ORF">PKF023_03560</name>
</gene>
<dbReference type="AlphaFoldDB" id="A0A9C7C9P2"/>